<proteinExistence type="inferred from homology"/>
<evidence type="ECO:0000313" key="2">
    <source>
        <dbReference type="EMBL" id="MFD2672938.1"/>
    </source>
</evidence>
<sequence>MITFRKNDDRYLLVLLDAAENTLKGAQLFRTAMMGEKEPQTYNDAIKELENTGDTLTHDIFRQLNSIHIAPLSREDILELAVLIDDIMDGIEATIARFDYLGIHYTNEVMRQFSEILVASCEHVYEAIKLLTNKKFLQIRQHTVQVNALENDGDRLMREGIADIFKNRKDPYHDFALKEIYERLEQTTDACEDVADVLESIVLRYA</sequence>
<evidence type="ECO:0000313" key="3">
    <source>
        <dbReference type="Proteomes" id="UP001597497"/>
    </source>
</evidence>
<comment type="caution">
    <text evidence="2">The sequence shown here is derived from an EMBL/GenBank/DDBJ whole genome shotgun (WGS) entry which is preliminary data.</text>
</comment>
<evidence type="ECO:0000256" key="1">
    <source>
        <dbReference type="ARBA" id="ARBA00008591"/>
    </source>
</evidence>
<keyword evidence="3" id="KW-1185">Reference proteome</keyword>
<comment type="similarity">
    <text evidence="1">Belongs to the UPF0111 family.</text>
</comment>
<accession>A0ABW5RD49</accession>
<dbReference type="Proteomes" id="UP001597497">
    <property type="component" value="Unassembled WGS sequence"/>
</dbReference>
<dbReference type="Pfam" id="PF01865">
    <property type="entry name" value="PhoU_div"/>
    <property type="match status" value="1"/>
</dbReference>
<dbReference type="PANTHER" id="PTHR37298">
    <property type="entry name" value="UPF0111 PROTEIN YKAA"/>
    <property type="match status" value="1"/>
</dbReference>
<dbReference type="InterPro" id="IPR038078">
    <property type="entry name" value="PhoU-like_sf"/>
</dbReference>
<dbReference type="RefSeq" id="WP_379930499.1">
    <property type="nucleotide sequence ID" value="NZ_JBHUMM010000043.1"/>
</dbReference>
<dbReference type="InterPro" id="IPR018445">
    <property type="entry name" value="Put_Phosphate_transp_reg"/>
</dbReference>
<organism evidence="2 3">
    <name type="scientific">Marinicrinis sediminis</name>
    <dbReference type="NCBI Taxonomy" id="1652465"/>
    <lineage>
        <taxon>Bacteria</taxon>
        <taxon>Bacillati</taxon>
        <taxon>Bacillota</taxon>
        <taxon>Bacilli</taxon>
        <taxon>Bacillales</taxon>
        <taxon>Paenibacillaceae</taxon>
    </lineage>
</organism>
<reference evidence="3" key="1">
    <citation type="journal article" date="2019" name="Int. J. Syst. Evol. Microbiol.">
        <title>The Global Catalogue of Microorganisms (GCM) 10K type strain sequencing project: providing services to taxonomists for standard genome sequencing and annotation.</title>
        <authorList>
            <consortium name="The Broad Institute Genomics Platform"/>
            <consortium name="The Broad Institute Genome Sequencing Center for Infectious Disease"/>
            <person name="Wu L."/>
            <person name="Ma J."/>
        </authorList>
    </citation>
    <scope>NUCLEOTIDE SEQUENCE [LARGE SCALE GENOMIC DNA]</scope>
    <source>
        <strain evidence="3">KCTC 33676</strain>
    </source>
</reference>
<dbReference type="InterPro" id="IPR052912">
    <property type="entry name" value="UPF0111_domain"/>
</dbReference>
<protein>
    <submittedName>
        <fullName evidence="2">DUF47 domain-containing protein</fullName>
    </submittedName>
</protein>
<dbReference type="EMBL" id="JBHUMM010000043">
    <property type="protein sequence ID" value="MFD2672938.1"/>
    <property type="molecule type" value="Genomic_DNA"/>
</dbReference>
<name>A0ABW5RD49_9BACL</name>
<dbReference type="PANTHER" id="PTHR37298:SF1">
    <property type="entry name" value="UPF0111 PROTEIN YKAA"/>
    <property type="match status" value="1"/>
</dbReference>
<gene>
    <name evidence="2" type="ORF">ACFSUC_15315</name>
</gene>
<dbReference type="Gene3D" id="1.20.58.220">
    <property type="entry name" value="Phosphate transport system protein phou homolog 2, domain 2"/>
    <property type="match status" value="1"/>
</dbReference>